<dbReference type="SUPFAM" id="SSF52540">
    <property type="entry name" value="P-loop containing nucleoside triphosphate hydrolases"/>
    <property type="match status" value="1"/>
</dbReference>
<organism evidence="2 3">
    <name type="scientific">Pseudonocardia benzenivorans</name>
    <dbReference type="NCBI Taxonomy" id="228005"/>
    <lineage>
        <taxon>Bacteria</taxon>
        <taxon>Bacillati</taxon>
        <taxon>Actinomycetota</taxon>
        <taxon>Actinomycetes</taxon>
        <taxon>Pseudonocardiales</taxon>
        <taxon>Pseudonocardiaceae</taxon>
        <taxon>Pseudonocardia</taxon>
    </lineage>
</organism>
<dbReference type="EMBL" id="JBHTMB010000272">
    <property type="protein sequence ID" value="MFD1237180.1"/>
    <property type="molecule type" value="Genomic_DNA"/>
</dbReference>
<evidence type="ECO:0000313" key="3">
    <source>
        <dbReference type="Proteomes" id="UP001597182"/>
    </source>
</evidence>
<protein>
    <submittedName>
        <fullName evidence="2">ATP-binding cassette domain-containing protein</fullName>
    </submittedName>
</protein>
<dbReference type="Proteomes" id="UP001597182">
    <property type="component" value="Unassembled WGS sequence"/>
</dbReference>
<sequence>MSEVGQPVLVARGVTLATRHGRVFEGIDVSLPRGGLLSVHGPAGSGRTMLLLALCGRARVSSGELAVAGRTDGPGLRRRAALAPTGGAVALEPELTVGAHERERLLLGPAPRSLDDAAALVGLALDRSTHVADLPRVEAVLLAVALAALGEPDLVAADDVDHGLGADDLERVGAALRALADAGTALVTTSHDPLPYATATLAVGTDGLVRSSPVATGGGRHEKP</sequence>
<evidence type="ECO:0000259" key="1">
    <source>
        <dbReference type="Pfam" id="PF00005"/>
    </source>
</evidence>
<dbReference type="Pfam" id="PF00005">
    <property type="entry name" value="ABC_tran"/>
    <property type="match status" value="1"/>
</dbReference>
<proteinExistence type="predicted"/>
<gene>
    <name evidence="2" type="ORF">ACFQ34_28185</name>
</gene>
<name>A0ABW3VQT6_9PSEU</name>
<comment type="caution">
    <text evidence="2">The sequence shown here is derived from an EMBL/GenBank/DDBJ whole genome shotgun (WGS) entry which is preliminary data.</text>
</comment>
<feature type="domain" description="ABC transporter" evidence="1">
    <location>
        <begin position="25"/>
        <end position="159"/>
    </location>
</feature>
<keyword evidence="2" id="KW-0547">Nucleotide-binding</keyword>
<dbReference type="InterPro" id="IPR027417">
    <property type="entry name" value="P-loop_NTPase"/>
</dbReference>
<reference evidence="3" key="1">
    <citation type="journal article" date="2019" name="Int. J. Syst. Evol. Microbiol.">
        <title>The Global Catalogue of Microorganisms (GCM) 10K type strain sequencing project: providing services to taxonomists for standard genome sequencing and annotation.</title>
        <authorList>
            <consortium name="The Broad Institute Genomics Platform"/>
            <consortium name="The Broad Institute Genome Sequencing Center for Infectious Disease"/>
            <person name="Wu L."/>
            <person name="Ma J."/>
        </authorList>
    </citation>
    <scope>NUCLEOTIDE SEQUENCE [LARGE SCALE GENOMIC DNA]</scope>
    <source>
        <strain evidence="3">CCUG 49018</strain>
    </source>
</reference>
<dbReference type="CDD" id="cd00267">
    <property type="entry name" value="ABC_ATPase"/>
    <property type="match status" value="1"/>
</dbReference>
<accession>A0ABW3VQT6</accession>
<dbReference type="GO" id="GO:0005524">
    <property type="term" value="F:ATP binding"/>
    <property type="evidence" value="ECO:0007669"/>
    <property type="project" value="UniProtKB-KW"/>
</dbReference>
<keyword evidence="2" id="KW-0067">ATP-binding</keyword>
<dbReference type="Gene3D" id="3.40.50.300">
    <property type="entry name" value="P-loop containing nucleotide triphosphate hydrolases"/>
    <property type="match status" value="1"/>
</dbReference>
<evidence type="ECO:0000313" key="2">
    <source>
        <dbReference type="EMBL" id="MFD1237180.1"/>
    </source>
</evidence>
<dbReference type="InterPro" id="IPR003439">
    <property type="entry name" value="ABC_transporter-like_ATP-bd"/>
</dbReference>
<keyword evidence="3" id="KW-1185">Reference proteome</keyword>
<dbReference type="RefSeq" id="WP_013673264.1">
    <property type="nucleotide sequence ID" value="NZ_BAABKS010000015.1"/>
</dbReference>